<dbReference type="GO" id="GO:0016020">
    <property type="term" value="C:membrane"/>
    <property type="evidence" value="ECO:0007669"/>
    <property type="project" value="UniProtKB-SubCell"/>
</dbReference>
<protein>
    <submittedName>
        <fullName evidence="6">Uncharacterized protein</fullName>
    </submittedName>
</protein>
<dbReference type="InterPro" id="IPR051617">
    <property type="entry name" value="UNC-93-like_regulator"/>
</dbReference>
<name>A0A319DAJ9_9EURO</name>
<dbReference type="AlphaFoldDB" id="A0A319DAJ9"/>
<sequence length="314" mass="34325">MQGLRCQLIYIVKLGSVRATNFTAQSDGHLITTAFPNEGNVATHACAAGAALFLVGSLYKYVGPRLSLLLGGWTYALYAGSLLNFNRTGNGDFVIAAGSLLGLGAAFFWVAQGTIMVTYTTERTRSGTVTNSTYVAYLVVMLLGLALSLLVCSTDVLSTRYQGQRIQHAAQRLELRHWVRSLHGTALQTLRAIADPRLIYGRRTADRVDPGLGPLEPSNPCIYRVDGTLRHGHGYLDGGYAFQRGVDSQGADSPRVDYLDGSRYLGPMFLYFFYGVYDSFWQSYCYWMIGALSSSPVVKAANCCCHTPPARRTP</sequence>
<gene>
    <name evidence="6" type="ORF">BO82DRAFT_406582</name>
</gene>
<dbReference type="PANTHER" id="PTHR23294:SF55">
    <property type="entry name" value="TRANSPORTER, PUTATIVE (AFU_ORTHOLOGUE AFUA_1G17480)-RELATED"/>
    <property type="match status" value="1"/>
</dbReference>
<feature type="transmembrane region" description="Helical" evidence="5">
    <location>
        <begin position="68"/>
        <end position="86"/>
    </location>
</feature>
<evidence type="ECO:0000256" key="1">
    <source>
        <dbReference type="ARBA" id="ARBA00004141"/>
    </source>
</evidence>
<dbReference type="GeneID" id="37142312"/>
<dbReference type="InterPro" id="IPR010291">
    <property type="entry name" value="Ion_channel_UNC-93"/>
</dbReference>
<proteinExistence type="predicted"/>
<dbReference type="Pfam" id="PF05978">
    <property type="entry name" value="UNC-93"/>
    <property type="match status" value="1"/>
</dbReference>
<reference evidence="6 7" key="1">
    <citation type="submission" date="2016-12" db="EMBL/GenBank/DDBJ databases">
        <title>The genomes of Aspergillus section Nigri reveals drivers in fungal speciation.</title>
        <authorList>
            <consortium name="DOE Joint Genome Institute"/>
            <person name="Vesth T.C."/>
            <person name="Nybo J."/>
            <person name="Theobald S."/>
            <person name="Brandl J."/>
            <person name="Frisvad J.C."/>
            <person name="Nielsen K.F."/>
            <person name="Lyhne E.K."/>
            <person name="Kogle M.E."/>
            <person name="Kuo A."/>
            <person name="Riley R."/>
            <person name="Clum A."/>
            <person name="Nolan M."/>
            <person name="Lipzen A."/>
            <person name="Salamov A."/>
            <person name="Henrissat B."/>
            <person name="Wiebenga A."/>
            <person name="De Vries R.P."/>
            <person name="Grigoriev I.V."/>
            <person name="Mortensen U.H."/>
            <person name="Andersen M.R."/>
            <person name="Baker S.E."/>
        </authorList>
    </citation>
    <scope>NUCLEOTIDE SEQUENCE [LARGE SCALE GENOMIC DNA]</scope>
    <source>
        <strain evidence="6 7">CBS 121591</strain>
    </source>
</reference>
<dbReference type="InterPro" id="IPR036259">
    <property type="entry name" value="MFS_trans_sf"/>
</dbReference>
<keyword evidence="4 5" id="KW-0472">Membrane</keyword>
<organism evidence="6 7">
    <name type="scientific">Aspergillus uvarum CBS 121591</name>
    <dbReference type="NCBI Taxonomy" id="1448315"/>
    <lineage>
        <taxon>Eukaryota</taxon>
        <taxon>Fungi</taxon>
        <taxon>Dikarya</taxon>
        <taxon>Ascomycota</taxon>
        <taxon>Pezizomycotina</taxon>
        <taxon>Eurotiomycetes</taxon>
        <taxon>Eurotiomycetidae</taxon>
        <taxon>Eurotiales</taxon>
        <taxon>Aspergillaceae</taxon>
        <taxon>Aspergillus</taxon>
        <taxon>Aspergillus subgen. Circumdati</taxon>
    </lineage>
</organism>
<comment type="subcellular location">
    <subcellularLocation>
        <location evidence="1">Membrane</location>
        <topology evidence="1">Multi-pass membrane protein</topology>
    </subcellularLocation>
</comment>
<keyword evidence="7" id="KW-1185">Reference proteome</keyword>
<evidence type="ECO:0000256" key="5">
    <source>
        <dbReference type="SAM" id="Phobius"/>
    </source>
</evidence>
<dbReference type="SUPFAM" id="SSF103473">
    <property type="entry name" value="MFS general substrate transporter"/>
    <property type="match status" value="1"/>
</dbReference>
<feature type="transmembrane region" description="Helical" evidence="5">
    <location>
        <begin position="135"/>
        <end position="157"/>
    </location>
</feature>
<evidence type="ECO:0000313" key="6">
    <source>
        <dbReference type="EMBL" id="PYH76972.1"/>
    </source>
</evidence>
<evidence type="ECO:0000256" key="4">
    <source>
        <dbReference type="ARBA" id="ARBA00023136"/>
    </source>
</evidence>
<evidence type="ECO:0000313" key="7">
    <source>
        <dbReference type="Proteomes" id="UP000248340"/>
    </source>
</evidence>
<dbReference type="VEuPathDB" id="FungiDB:BO82DRAFT_406582"/>
<keyword evidence="3 5" id="KW-1133">Transmembrane helix</keyword>
<dbReference type="OrthoDB" id="196103at2759"/>
<dbReference type="Proteomes" id="UP000248340">
    <property type="component" value="Unassembled WGS sequence"/>
</dbReference>
<evidence type="ECO:0000256" key="3">
    <source>
        <dbReference type="ARBA" id="ARBA00022989"/>
    </source>
</evidence>
<dbReference type="RefSeq" id="XP_025487172.1">
    <property type="nucleotide sequence ID" value="XM_025639570.1"/>
</dbReference>
<evidence type="ECO:0000256" key="2">
    <source>
        <dbReference type="ARBA" id="ARBA00022692"/>
    </source>
</evidence>
<keyword evidence="2 5" id="KW-0812">Transmembrane</keyword>
<dbReference type="PANTHER" id="PTHR23294">
    <property type="entry name" value="ET TRANSLATION PRODUCT-RELATED"/>
    <property type="match status" value="1"/>
</dbReference>
<feature type="transmembrane region" description="Helical" evidence="5">
    <location>
        <begin position="93"/>
        <end position="115"/>
    </location>
</feature>
<dbReference type="EMBL" id="KZ821747">
    <property type="protein sequence ID" value="PYH76972.1"/>
    <property type="molecule type" value="Genomic_DNA"/>
</dbReference>
<accession>A0A319DAJ9</accession>